<evidence type="ECO:0000313" key="7">
    <source>
        <dbReference type="EMBL" id="GGE25899.1"/>
    </source>
</evidence>
<organism evidence="7 8">
    <name type="scientific">Marinithermofilum abyssi</name>
    <dbReference type="NCBI Taxonomy" id="1571185"/>
    <lineage>
        <taxon>Bacteria</taxon>
        <taxon>Bacillati</taxon>
        <taxon>Bacillota</taxon>
        <taxon>Bacilli</taxon>
        <taxon>Bacillales</taxon>
        <taxon>Thermoactinomycetaceae</taxon>
        <taxon>Marinithermofilum</taxon>
    </lineage>
</organism>
<dbReference type="InterPro" id="IPR036271">
    <property type="entry name" value="Tet_transcr_reg_TetR-rel_C_sf"/>
</dbReference>
<accession>A0A8J2VJJ1</accession>
<name>A0A8J2VJJ1_9BACL</name>
<dbReference type="PANTHER" id="PTHR30055">
    <property type="entry name" value="HTH-TYPE TRANSCRIPTIONAL REGULATOR RUTR"/>
    <property type="match status" value="1"/>
</dbReference>
<dbReference type="Pfam" id="PF00440">
    <property type="entry name" value="TetR_N"/>
    <property type="match status" value="1"/>
</dbReference>
<dbReference type="Proteomes" id="UP000625210">
    <property type="component" value="Unassembled WGS sequence"/>
</dbReference>
<keyword evidence="2" id="KW-0805">Transcription regulation</keyword>
<dbReference type="PANTHER" id="PTHR30055:SF175">
    <property type="entry name" value="HTH-TYPE TRANSCRIPTIONAL REPRESSOR KSTR2"/>
    <property type="match status" value="1"/>
</dbReference>
<keyword evidence="1" id="KW-0678">Repressor</keyword>
<evidence type="ECO:0000313" key="8">
    <source>
        <dbReference type="Proteomes" id="UP000625210"/>
    </source>
</evidence>
<keyword evidence="8" id="KW-1185">Reference proteome</keyword>
<feature type="domain" description="HTH tetR-type" evidence="6">
    <location>
        <begin position="4"/>
        <end position="64"/>
    </location>
</feature>
<keyword evidence="4" id="KW-0804">Transcription</keyword>
<dbReference type="EMBL" id="BMHQ01000012">
    <property type="protein sequence ID" value="GGE25899.1"/>
    <property type="molecule type" value="Genomic_DNA"/>
</dbReference>
<dbReference type="PRINTS" id="PR00455">
    <property type="entry name" value="HTHTETR"/>
</dbReference>
<sequence length="203" mass="23165">MSRKGRKEQILQEASHLFSHKGYHGTKIRDISEASGILSGSLYAHIQSKEDLLFEITDRGGDAFLDALRPIVESEAPAEEKFRRGLKAHVRVIAENLEAATVFFHEWKALTDERRKIIQEKRDEYEALWARILDDGERRGEWQLTDAKFTRLLLLSAANGLYQWYRPEGDLTPEEIARRFADILLNGVAGKKGERTIGGCEQV</sequence>
<feature type="DNA-binding region" description="H-T-H motif" evidence="5">
    <location>
        <begin position="27"/>
        <end position="46"/>
    </location>
</feature>
<dbReference type="PROSITE" id="PS50977">
    <property type="entry name" value="HTH_TETR_2"/>
    <property type="match status" value="1"/>
</dbReference>
<dbReference type="AlphaFoldDB" id="A0A8J2VJJ1"/>
<dbReference type="InterPro" id="IPR041490">
    <property type="entry name" value="KstR2_TetR_C"/>
</dbReference>
<dbReference type="SUPFAM" id="SSF46689">
    <property type="entry name" value="Homeodomain-like"/>
    <property type="match status" value="1"/>
</dbReference>
<dbReference type="Pfam" id="PF17932">
    <property type="entry name" value="TetR_C_24"/>
    <property type="match status" value="1"/>
</dbReference>
<dbReference type="GO" id="GO:0000976">
    <property type="term" value="F:transcription cis-regulatory region binding"/>
    <property type="evidence" value="ECO:0007669"/>
    <property type="project" value="TreeGrafter"/>
</dbReference>
<dbReference type="GO" id="GO:0003700">
    <property type="term" value="F:DNA-binding transcription factor activity"/>
    <property type="evidence" value="ECO:0007669"/>
    <property type="project" value="TreeGrafter"/>
</dbReference>
<comment type="caution">
    <text evidence="7">The sequence shown here is derived from an EMBL/GenBank/DDBJ whole genome shotgun (WGS) entry which is preliminary data.</text>
</comment>
<proteinExistence type="predicted"/>
<dbReference type="Gene3D" id="1.10.357.10">
    <property type="entry name" value="Tetracycline Repressor, domain 2"/>
    <property type="match status" value="1"/>
</dbReference>
<keyword evidence="3 5" id="KW-0238">DNA-binding</keyword>
<dbReference type="InterPro" id="IPR001647">
    <property type="entry name" value="HTH_TetR"/>
</dbReference>
<gene>
    <name evidence="7" type="ORF">GCM10011571_30050</name>
</gene>
<evidence type="ECO:0000256" key="3">
    <source>
        <dbReference type="ARBA" id="ARBA00023125"/>
    </source>
</evidence>
<evidence type="ECO:0000256" key="2">
    <source>
        <dbReference type="ARBA" id="ARBA00023015"/>
    </source>
</evidence>
<dbReference type="Gene3D" id="1.10.10.60">
    <property type="entry name" value="Homeodomain-like"/>
    <property type="match status" value="1"/>
</dbReference>
<evidence type="ECO:0000259" key="6">
    <source>
        <dbReference type="PROSITE" id="PS50977"/>
    </source>
</evidence>
<dbReference type="InterPro" id="IPR050109">
    <property type="entry name" value="HTH-type_TetR-like_transc_reg"/>
</dbReference>
<dbReference type="InterPro" id="IPR009057">
    <property type="entry name" value="Homeodomain-like_sf"/>
</dbReference>
<evidence type="ECO:0000256" key="4">
    <source>
        <dbReference type="ARBA" id="ARBA00023163"/>
    </source>
</evidence>
<reference evidence="7" key="1">
    <citation type="journal article" date="2014" name="Int. J. Syst. Evol. Microbiol.">
        <title>Complete genome sequence of Corynebacterium casei LMG S-19264T (=DSM 44701T), isolated from a smear-ripened cheese.</title>
        <authorList>
            <consortium name="US DOE Joint Genome Institute (JGI-PGF)"/>
            <person name="Walter F."/>
            <person name="Albersmeier A."/>
            <person name="Kalinowski J."/>
            <person name="Ruckert C."/>
        </authorList>
    </citation>
    <scope>NUCLEOTIDE SEQUENCE</scope>
    <source>
        <strain evidence="7">CGMCC 1.15179</strain>
    </source>
</reference>
<dbReference type="RefSeq" id="WP_188648711.1">
    <property type="nucleotide sequence ID" value="NZ_BMHQ01000012.1"/>
</dbReference>
<evidence type="ECO:0000256" key="5">
    <source>
        <dbReference type="PROSITE-ProRule" id="PRU00335"/>
    </source>
</evidence>
<dbReference type="SUPFAM" id="SSF48498">
    <property type="entry name" value="Tetracyclin repressor-like, C-terminal domain"/>
    <property type="match status" value="1"/>
</dbReference>
<evidence type="ECO:0000256" key="1">
    <source>
        <dbReference type="ARBA" id="ARBA00022491"/>
    </source>
</evidence>
<reference evidence="7" key="2">
    <citation type="submission" date="2020-09" db="EMBL/GenBank/DDBJ databases">
        <authorList>
            <person name="Sun Q."/>
            <person name="Zhou Y."/>
        </authorList>
    </citation>
    <scope>NUCLEOTIDE SEQUENCE</scope>
    <source>
        <strain evidence="7">CGMCC 1.15179</strain>
    </source>
</reference>
<protein>
    <submittedName>
        <fullName evidence="7">TetR family transcriptional regulator</fullName>
    </submittedName>
</protein>